<gene>
    <name evidence="1" type="ORF">PG999_005627</name>
</gene>
<comment type="caution">
    <text evidence="1">The sequence shown here is derived from an EMBL/GenBank/DDBJ whole genome shotgun (WGS) entry which is preliminary data.</text>
</comment>
<accession>A0AAW0R2L2</accession>
<dbReference type="AlphaFoldDB" id="A0AAW0R2L2"/>
<dbReference type="EMBL" id="JAQQWP010000004">
    <property type="protein sequence ID" value="KAK8121507.1"/>
    <property type="molecule type" value="Genomic_DNA"/>
</dbReference>
<evidence type="ECO:0000313" key="2">
    <source>
        <dbReference type="Proteomes" id="UP001392437"/>
    </source>
</evidence>
<protein>
    <submittedName>
        <fullName evidence="1">Uncharacterized protein</fullName>
    </submittedName>
</protein>
<sequence length="65" mass="7285">MLFLTTPPQHSAKYLQGNGRASARADSILRSSGLQKAVAAFDNYACYYNNGHVVYLDPSWLAYDW</sequence>
<reference evidence="1 2" key="1">
    <citation type="submission" date="2023-01" db="EMBL/GenBank/DDBJ databases">
        <title>Analysis of 21 Apiospora genomes using comparative genomics revels a genus with tremendous synthesis potential of carbohydrate active enzymes and secondary metabolites.</title>
        <authorList>
            <person name="Sorensen T."/>
        </authorList>
    </citation>
    <scope>NUCLEOTIDE SEQUENCE [LARGE SCALE GENOMIC DNA]</scope>
    <source>
        <strain evidence="1 2">CBS 117206</strain>
    </source>
</reference>
<evidence type="ECO:0000313" key="1">
    <source>
        <dbReference type="EMBL" id="KAK8121507.1"/>
    </source>
</evidence>
<organism evidence="1 2">
    <name type="scientific">Apiospora kogelbergensis</name>
    <dbReference type="NCBI Taxonomy" id="1337665"/>
    <lineage>
        <taxon>Eukaryota</taxon>
        <taxon>Fungi</taxon>
        <taxon>Dikarya</taxon>
        <taxon>Ascomycota</taxon>
        <taxon>Pezizomycotina</taxon>
        <taxon>Sordariomycetes</taxon>
        <taxon>Xylariomycetidae</taxon>
        <taxon>Amphisphaeriales</taxon>
        <taxon>Apiosporaceae</taxon>
        <taxon>Apiospora</taxon>
    </lineage>
</organism>
<proteinExistence type="predicted"/>
<dbReference type="Proteomes" id="UP001392437">
    <property type="component" value="Unassembled WGS sequence"/>
</dbReference>
<name>A0AAW0R2L2_9PEZI</name>
<keyword evidence="2" id="KW-1185">Reference proteome</keyword>